<comment type="cofactor">
    <cofactor evidence="1">
        <name>pyridoxal 5'-phosphate</name>
        <dbReference type="ChEBI" id="CHEBI:597326"/>
    </cofactor>
</comment>
<organism evidence="4 5">
    <name type="scientific">Gryllotalpicola reticulitermitis</name>
    <dbReference type="NCBI Taxonomy" id="1184153"/>
    <lineage>
        <taxon>Bacteria</taxon>
        <taxon>Bacillati</taxon>
        <taxon>Actinomycetota</taxon>
        <taxon>Actinomycetes</taxon>
        <taxon>Micrococcales</taxon>
        <taxon>Microbacteriaceae</taxon>
        <taxon>Gryllotalpicola</taxon>
    </lineage>
</organism>
<comment type="caution">
    <text evidence="4">The sequence shown here is derived from an EMBL/GenBank/DDBJ whole genome shotgun (WGS) entry which is preliminary data.</text>
</comment>
<feature type="domain" description="Tryptophan synthase beta chain-like PALP" evidence="3">
    <location>
        <begin position="36"/>
        <end position="326"/>
    </location>
</feature>
<proteinExistence type="predicted"/>
<reference evidence="5" key="1">
    <citation type="journal article" date="2019" name="Int. J. Syst. Evol. Microbiol.">
        <title>The Global Catalogue of Microorganisms (GCM) 10K type strain sequencing project: providing services to taxonomists for standard genome sequencing and annotation.</title>
        <authorList>
            <consortium name="The Broad Institute Genomics Platform"/>
            <consortium name="The Broad Institute Genome Sequencing Center for Infectious Disease"/>
            <person name="Wu L."/>
            <person name="Ma J."/>
        </authorList>
    </citation>
    <scope>NUCLEOTIDE SEQUENCE [LARGE SCALE GENOMIC DNA]</scope>
    <source>
        <strain evidence="5">CGMCC 1.10363</strain>
    </source>
</reference>
<accession>A0ABV8Q7A8</accession>
<evidence type="ECO:0000313" key="4">
    <source>
        <dbReference type="EMBL" id="MFC4244200.1"/>
    </source>
</evidence>
<evidence type="ECO:0000256" key="2">
    <source>
        <dbReference type="ARBA" id="ARBA00022898"/>
    </source>
</evidence>
<name>A0ABV8Q7A8_9MICO</name>
<dbReference type="Pfam" id="PF00291">
    <property type="entry name" value="PALP"/>
    <property type="match status" value="1"/>
</dbReference>
<sequence>MVELTTEALWYANPTSRGWSCEPPVETAIEFHRGLPGYAPTPLVESPALAAKLGVGRVFIKDESQRFDLGAFKFLGASWAVHRTIAENPTAVTITTATDGNHGRAVARMARELGLDAVVFMPRAVPVLAVDRVRAEGAEVTVLETDYDGAVKAARAYADSHQNVVIVQDTAWEGYEDVPGWIVEGYSTLFVEIDEQLAQLHAPEPTIVAVPAGVGSLAQAAVAHYRNTAVARPPRLLAVEPDTAACVLASVRSGRLESVETAGTIMNGLNCGTPSSLAWPYLRGGLDAVIAVTDAACRAGMETLASAGVPSGPSGAAAFTGIRAALTGAGAAERRAQLGIDASSTIVCLSTEGPIR</sequence>
<protein>
    <submittedName>
        <fullName evidence="4">Pyridoxal-phosphate dependent enzyme</fullName>
    </submittedName>
</protein>
<dbReference type="Gene3D" id="3.40.50.1100">
    <property type="match status" value="2"/>
</dbReference>
<evidence type="ECO:0000256" key="1">
    <source>
        <dbReference type="ARBA" id="ARBA00001933"/>
    </source>
</evidence>
<dbReference type="SUPFAM" id="SSF53686">
    <property type="entry name" value="Tryptophan synthase beta subunit-like PLP-dependent enzymes"/>
    <property type="match status" value="1"/>
</dbReference>
<evidence type="ECO:0000259" key="3">
    <source>
        <dbReference type="Pfam" id="PF00291"/>
    </source>
</evidence>
<dbReference type="EMBL" id="JBHSCN010000005">
    <property type="protein sequence ID" value="MFC4244200.1"/>
    <property type="molecule type" value="Genomic_DNA"/>
</dbReference>
<evidence type="ECO:0000313" key="5">
    <source>
        <dbReference type="Proteomes" id="UP001595900"/>
    </source>
</evidence>
<keyword evidence="5" id="KW-1185">Reference proteome</keyword>
<dbReference type="PANTHER" id="PTHR42937:SF1">
    <property type="entry name" value="DIAMINOPROPIONATE AMMONIA-LYASE"/>
    <property type="match status" value="1"/>
</dbReference>
<dbReference type="PANTHER" id="PTHR42937">
    <property type="match status" value="1"/>
</dbReference>
<dbReference type="Proteomes" id="UP001595900">
    <property type="component" value="Unassembled WGS sequence"/>
</dbReference>
<gene>
    <name evidence="4" type="ORF">ACFOYW_12525</name>
</gene>
<dbReference type="RefSeq" id="WP_390229322.1">
    <property type="nucleotide sequence ID" value="NZ_JBHSCN010000005.1"/>
</dbReference>
<keyword evidence="2" id="KW-0663">Pyridoxal phosphate</keyword>
<dbReference type="InterPro" id="IPR036052">
    <property type="entry name" value="TrpB-like_PALP_sf"/>
</dbReference>
<dbReference type="InterPro" id="IPR001926">
    <property type="entry name" value="TrpB-like_PALP"/>
</dbReference>